<evidence type="ECO:0000256" key="1">
    <source>
        <dbReference type="SAM" id="Phobius"/>
    </source>
</evidence>
<reference evidence="2" key="1">
    <citation type="submission" date="2023-03" db="EMBL/GenBank/DDBJ databases">
        <title>Massive genome expansion in bonnet fungi (Mycena s.s.) driven by repeated elements and novel gene families across ecological guilds.</title>
        <authorList>
            <consortium name="Lawrence Berkeley National Laboratory"/>
            <person name="Harder C.B."/>
            <person name="Miyauchi S."/>
            <person name="Viragh M."/>
            <person name="Kuo A."/>
            <person name="Thoen E."/>
            <person name="Andreopoulos B."/>
            <person name="Lu D."/>
            <person name="Skrede I."/>
            <person name="Drula E."/>
            <person name="Henrissat B."/>
            <person name="Morin E."/>
            <person name="Kohler A."/>
            <person name="Barry K."/>
            <person name="LaButti K."/>
            <person name="Morin E."/>
            <person name="Salamov A."/>
            <person name="Lipzen A."/>
            <person name="Mereny Z."/>
            <person name="Hegedus B."/>
            <person name="Baldrian P."/>
            <person name="Stursova M."/>
            <person name="Weitz H."/>
            <person name="Taylor A."/>
            <person name="Grigoriev I.V."/>
            <person name="Nagy L.G."/>
            <person name="Martin F."/>
            <person name="Kauserud H."/>
        </authorList>
    </citation>
    <scope>NUCLEOTIDE SEQUENCE</scope>
    <source>
        <strain evidence="2">CBHHK002</strain>
    </source>
</reference>
<feature type="transmembrane region" description="Helical" evidence="1">
    <location>
        <begin position="119"/>
        <end position="142"/>
    </location>
</feature>
<gene>
    <name evidence="2" type="ORF">DFH08DRAFT_938300</name>
</gene>
<evidence type="ECO:0000313" key="2">
    <source>
        <dbReference type="EMBL" id="KAJ7343070.1"/>
    </source>
</evidence>
<keyword evidence="1" id="KW-1133">Transmembrane helix</keyword>
<feature type="transmembrane region" description="Helical" evidence="1">
    <location>
        <begin position="20"/>
        <end position="39"/>
    </location>
</feature>
<keyword evidence="3" id="KW-1185">Reference proteome</keyword>
<protein>
    <submittedName>
        <fullName evidence="2">Uncharacterized protein</fullName>
    </submittedName>
</protein>
<feature type="transmembrane region" description="Helical" evidence="1">
    <location>
        <begin position="148"/>
        <end position="167"/>
    </location>
</feature>
<dbReference type="Proteomes" id="UP001218218">
    <property type="component" value="Unassembled WGS sequence"/>
</dbReference>
<keyword evidence="1" id="KW-0812">Transmembrane</keyword>
<feature type="transmembrane region" description="Helical" evidence="1">
    <location>
        <begin position="188"/>
        <end position="204"/>
    </location>
</feature>
<organism evidence="2 3">
    <name type="scientific">Mycena albidolilacea</name>
    <dbReference type="NCBI Taxonomy" id="1033008"/>
    <lineage>
        <taxon>Eukaryota</taxon>
        <taxon>Fungi</taxon>
        <taxon>Dikarya</taxon>
        <taxon>Basidiomycota</taxon>
        <taxon>Agaricomycotina</taxon>
        <taxon>Agaricomycetes</taxon>
        <taxon>Agaricomycetidae</taxon>
        <taxon>Agaricales</taxon>
        <taxon>Marasmiineae</taxon>
        <taxon>Mycenaceae</taxon>
        <taxon>Mycena</taxon>
    </lineage>
</organism>
<name>A0AAD6ZY08_9AGAR</name>
<evidence type="ECO:0000313" key="3">
    <source>
        <dbReference type="Proteomes" id="UP001218218"/>
    </source>
</evidence>
<dbReference type="AlphaFoldDB" id="A0AAD6ZY08"/>
<sequence>MSIPLTEAQLLGNWFETLTYGMYFVTCGFCARTLLCIGPDNRWRKPSEIRGLILSVGIALFVVATFDVVIGRLHNLQAFVFYTGGGGAAQVFADILNWINIARSVTQVIQMILGDFVLVYRLAIVSCYISIDITLLRCYIVYSRRWRVLIPSLILYLGGVGMGIKLIEAQVSLNHTNATMNSPEIHPWWFALFCITVVGFLFAPDSSESNTASNGLLIWRIWRVEHQIEKFRATESGTRNTQPPLRKVIHVIAESGFTYTLMVFMTFVVGICNSNLIYPLRDATFQATGIVFNFIIMRSSPSRDEQFTVFGGNERAAAEKGALSRLRFSSRLTEISASVDDGDFAVKSVRCPVASPHEYCRDEPEHI</sequence>
<dbReference type="EMBL" id="JARIHO010000024">
    <property type="protein sequence ID" value="KAJ7343070.1"/>
    <property type="molecule type" value="Genomic_DNA"/>
</dbReference>
<comment type="caution">
    <text evidence="2">The sequence shown here is derived from an EMBL/GenBank/DDBJ whole genome shotgun (WGS) entry which is preliminary data.</text>
</comment>
<accession>A0AAD6ZY08</accession>
<feature type="transmembrane region" description="Helical" evidence="1">
    <location>
        <begin position="257"/>
        <end position="278"/>
    </location>
</feature>
<proteinExistence type="predicted"/>
<keyword evidence="1" id="KW-0472">Membrane</keyword>
<feature type="transmembrane region" description="Helical" evidence="1">
    <location>
        <begin position="51"/>
        <end position="73"/>
    </location>
</feature>